<evidence type="ECO:0000313" key="6">
    <source>
        <dbReference type="EMBL" id="KMT64813.1"/>
    </source>
</evidence>
<sequence length="1177" mass="132298">MKKIKSLILSTAIAGLLNTLPSLALAQNQSAASELEQAFKKPAAQAKPWVYWFWMNGNLSKEGITADLEAMSRVGIGGALIMEVNFRTPAGKYAYLSDEWRELFKFAMSEAKRLKLKIIKNNDAGWTGSGGPWVTPDKSMQQLTFSETVVEGGGKFDLSLPMPPHNLDHYQDIAVFAVPAKPALPTKQLEITTSGITYLGASLIDNNFAKAVTANDIKSKKHWILFDYKQPVEIQAMTIVPKIQSRGEVFGELLVSNDNKNFTKVKDFYIAHKSEREALTFAPVTARYFRINLRGQGLDPQPKEPKFNFWKVEDFPEVHLHISEIIFHNTPRLDSWDEKALFVYSNARAPEFGQKSKAAEFINLTQYLTQEGRLQVDLPAGHWNILRIGHTSSGQKNNPPPKAGEGLEISKLNPQKLKFHFDNLIGKLVKDVGPLAGDTLMGTHIDSWEVKFDNWDDILPSEFKQRTGYDMMPFLPATVGHIVKSEEITERFLWDLRRVMADVVADNYYGQMRTLAAEHGMQLSSEAYLYGPIDSLQAAGRTDIPMNEFWTTDDGYEKPGYSARQAASAAHTYGKKIVAAEAFTAVPFSASWSNHPYTLKGLGDRMFARGTNRLVFHRWAMQPWTDRWPGITFGPYGFNYERTLTWFEQSEAWLTYLSRSQALLQSGQFQADYAVFVGESAPYDIVSFHDKVKVKGYNYDYLNQEIIRQLQFKDGQLVLPTGMQYKLLVLQNNSVMTEQTINKLAELVKQGAVILGEKPQGSPTLINYPQSDVNVQNIANKLWANYQQGQAGSNAYGKGKVFWHTNINQVIQQLNLIPDVAFNQAGQNIEWLHRQTQDADLYFLSLFKQQAKGIAATFRISGRQPEFWDAYTGDIVKPAKWRANDNGTTTVFFDLEPSGSIFVVFPKNNHSIANAQGSQKPPVVSVQPQTGIKTIIKGTGDNTAVTAQVFESGSYQIELANAQQQTRLRTTISAEVPASININTPWQLSFPKQFAYKDQLPQTQTVKTLKSWPEFDNDKVKYFSGTGVYTTTFNLSSVPSTQKHLLDLGDVQVIAEVKVNGIELATLWKPPYRVDVSDVLKQGENQLEVRVTNLWINRMIGDAAYPDLFERTPMGGSQGFPDWLLKGEPVPETGRTTFSTYHPYQLDDPLQPSGLIGPVKLIPYIEQNLSLVKAIRF</sequence>
<feature type="domain" description="F5/8 type C" evidence="4">
    <location>
        <begin position="200"/>
        <end position="295"/>
    </location>
</feature>
<organism evidence="6 7">
    <name type="scientific">Catenovulum maritimum</name>
    <dbReference type="NCBI Taxonomy" id="1513271"/>
    <lineage>
        <taxon>Bacteria</taxon>
        <taxon>Pseudomonadati</taxon>
        <taxon>Pseudomonadota</taxon>
        <taxon>Gammaproteobacteria</taxon>
        <taxon>Alteromonadales</taxon>
        <taxon>Alteromonadaceae</taxon>
        <taxon>Catenovulum</taxon>
    </lineage>
</organism>
<dbReference type="Pfam" id="PF22666">
    <property type="entry name" value="Glyco_hydro_2_N2"/>
    <property type="match status" value="1"/>
</dbReference>
<keyword evidence="2" id="KW-0378">Hydrolase</keyword>
<dbReference type="EMBL" id="LAZL01000020">
    <property type="protein sequence ID" value="KMT64813.1"/>
    <property type="molecule type" value="Genomic_DNA"/>
</dbReference>
<comment type="caution">
    <text evidence="6">The sequence shown here is derived from an EMBL/GenBank/DDBJ whole genome shotgun (WGS) entry which is preliminary data.</text>
</comment>
<protein>
    <submittedName>
        <fullName evidence="6">Uncharacterized protein</fullName>
    </submittedName>
</protein>
<evidence type="ECO:0000259" key="5">
    <source>
        <dbReference type="Pfam" id="PF22666"/>
    </source>
</evidence>
<proteinExistence type="predicted"/>
<feature type="signal peptide" evidence="3">
    <location>
        <begin position="1"/>
        <end position="26"/>
    </location>
</feature>
<dbReference type="OrthoDB" id="9761519at2"/>
<keyword evidence="1 3" id="KW-0732">Signal</keyword>
<dbReference type="InterPro" id="IPR000421">
    <property type="entry name" value="FA58C"/>
</dbReference>
<accession>A0A0J8GVW5</accession>
<dbReference type="Pfam" id="PF17132">
    <property type="entry name" value="Glyco_hydro_106"/>
    <property type="match status" value="1"/>
</dbReference>
<evidence type="ECO:0000259" key="4">
    <source>
        <dbReference type="Pfam" id="PF00754"/>
    </source>
</evidence>
<dbReference type="RefSeq" id="WP_048692890.1">
    <property type="nucleotide sequence ID" value="NZ_KQ130493.1"/>
</dbReference>
<dbReference type="PATRIC" id="fig|1513271.3.peg.2493"/>
<dbReference type="Pfam" id="PF00754">
    <property type="entry name" value="F5_F8_type_C"/>
    <property type="match status" value="1"/>
</dbReference>
<evidence type="ECO:0000256" key="2">
    <source>
        <dbReference type="ARBA" id="ARBA00022801"/>
    </source>
</evidence>
<dbReference type="Proteomes" id="UP000037600">
    <property type="component" value="Unassembled WGS sequence"/>
</dbReference>
<dbReference type="STRING" id="1513271.XM47_12240"/>
<dbReference type="InterPro" id="IPR054593">
    <property type="entry name" value="Beta-mannosidase-like_N2"/>
</dbReference>
<dbReference type="PANTHER" id="PTHR43817">
    <property type="entry name" value="GLYCOSYL HYDROLASE"/>
    <property type="match status" value="1"/>
</dbReference>
<dbReference type="PANTHER" id="PTHR43817:SF1">
    <property type="entry name" value="HYDROLASE, FAMILY 43, PUTATIVE (AFU_ORTHOLOGUE AFUA_3G01660)-RELATED"/>
    <property type="match status" value="1"/>
</dbReference>
<evidence type="ECO:0000313" key="7">
    <source>
        <dbReference type="Proteomes" id="UP000037600"/>
    </source>
</evidence>
<evidence type="ECO:0000256" key="3">
    <source>
        <dbReference type="SAM" id="SignalP"/>
    </source>
</evidence>
<reference evidence="6 7" key="1">
    <citation type="submission" date="2015-04" db="EMBL/GenBank/DDBJ databases">
        <title>Draft Genome Sequence of the Novel Agar-Digesting Marine Bacterium Q1.</title>
        <authorList>
            <person name="Li Y."/>
            <person name="Li D."/>
            <person name="Chen G."/>
            <person name="Du Z."/>
        </authorList>
    </citation>
    <scope>NUCLEOTIDE SEQUENCE [LARGE SCALE GENOMIC DNA]</scope>
    <source>
        <strain evidence="6 7">Q1</strain>
    </source>
</reference>
<gene>
    <name evidence="6" type="ORF">XM47_12240</name>
</gene>
<dbReference type="Gene3D" id="2.60.120.260">
    <property type="entry name" value="Galactose-binding domain-like"/>
    <property type="match status" value="2"/>
</dbReference>
<name>A0A0J8GVW5_9ALTE</name>
<dbReference type="GO" id="GO:0004553">
    <property type="term" value="F:hydrolase activity, hydrolyzing O-glycosyl compounds"/>
    <property type="evidence" value="ECO:0007669"/>
    <property type="project" value="UniProtKB-ARBA"/>
</dbReference>
<dbReference type="InterPro" id="IPR008979">
    <property type="entry name" value="Galactose-bd-like_sf"/>
</dbReference>
<dbReference type="NCBIfam" id="NF045579">
    <property type="entry name" value="rhamnoside_JR"/>
    <property type="match status" value="1"/>
</dbReference>
<dbReference type="AlphaFoldDB" id="A0A0J8GVW5"/>
<keyword evidence="7" id="KW-1185">Reference proteome</keyword>
<feature type="chain" id="PRO_5005298798" evidence="3">
    <location>
        <begin position="27"/>
        <end position="1177"/>
    </location>
</feature>
<dbReference type="SUPFAM" id="SSF49785">
    <property type="entry name" value="Galactose-binding domain-like"/>
    <property type="match status" value="2"/>
</dbReference>
<evidence type="ECO:0000256" key="1">
    <source>
        <dbReference type="ARBA" id="ARBA00022729"/>
    </source>
</evidence>
<feature type="domain" description="Beta-mannosidase-like galactose-binding" evidence="5">
    <location>
        <begin position="1028"/>
        <end position="1095"/>
    </location>
</feature>